<feature type="transmembrane region" description="Helical" evidence="2">
    <location>
        <begin position="403"/>
        <end position="424"/>
    </location>
</feature>
<keyword evidence="2" id="KW-1133">Transmembrane helix</keyword>
<sequence>MFSVFMPKNGTDVRLPPALYYHRNSDPLLHRRSQSQNEEFGEICLLAKTRRRSEKDFSRNHCRNNGHKNCILNHSPTDVPVRRGSTPLCNGYIPSFKHNGVPKGLFNLDANCDRTMHESLVNGSHDNPWVPTCDISKPNICDDKCDGVRGCLANDLEKSELDDMSIEHEEHAKLRCEESLTIDIPELFSSSFISDIGNEDDIHDPDKVNSLDVDDVCIKNIDISPRVLCNGTLITSNSDHDIESSENHPFILRDDSISGSECSVKRSLSWQKPRPLSSLSIGSGENIGSLPGSLERHLTVVRNNSGSGSESNCYVKPPFSKKNPVSNFSSRSCSPQPGPSGYDVKTKRAGKKTVTYSDTGGDLKAAMQEEISHNATYQTSLLMEWRQQDKHVRKEARKADRGTLFCACGMLTVILGVIFFIVYFV</sequence>
<proteinExistence type="predicted"/>
<keyword evidence="2" id="KW-0812">Transmembrane</keyword>
<evidence type="ECO:0000313" key="4">
    <source>
        <dbReference type="Proteomes" id="UP001186944"/>
    </source>
</evidence>
<dbReference type="AlphaFoldDB" id="A0AA88YAY0"/>
<protein>
    <submittedName>
        <fullName evidence="3">Uncharacterized protein</fullName>
    </submittedName>
</protein>
<accession>A0AA88YAY0</accession>
<feature type="compositionally biased region" description="Polar residues" evidence="1">
    <location>
        <begin position="324"/>
        <end position="335"/>
    </location>
</feature>
<keyword evidence="4" id="KW-1185">Reference proteome</keyword>
<organism evidence="3 4">
    <name type="scientific">Pinctada imbricata</name>
    <name type="common">Atlantic pearl-oyster</name>
    <name type="synonym">Pinctada martensii</name>
    <dbReference type="NCBI Taxonomy" id="66713"/>
    <lineage>
        <taxon>Eukaryota</taxon>
        <taxon>Metazoa</taxon>
        <taxon>Spiralia</taxon>
        <taxon>Lophotrochozoa</taxon>
        <taxon>Mollusca</taxon>
        <taxon>Bivalvia</taxon>
        <taxon>Autobranchia</taxon>
        <taxon>Pteriomorphia</taxon>
        <taxon>Pterioida</taxon>
        <taxon>Pterioidea</taxon>
        <taxon>Pteriidae</taxon>
        <taxon>Pinctada</taxon>
    </lineage>
</organism>
<gene>
    <name evidence="3" type="ORF">FSP39_002445</name>
</gene>
<keyword evidence="2" id="KW-0472">Membrane</keyword>
<reference evidence="3" key="1">
    <citation type="submission" date="2019-08" db="EMBL/GenBank/DDBJ databases">
        <title>The improved chromosome-level genome for the pearl oyster Pinctada fucata martensii using PacBio sequencing and Hi-C.</title>
        <authorList>
            <person name="Zheng Z."/>
        </authorList>
    </citation>
    <scope>NUCLEOTIDE SEQUENCE</scope>
    <source>
        <strain evidence="3">ZZ-2019</strain>
        <tissue evidence="3">Adductor muscle</tissue>
    </source>
</reference>
<name>A0AA88YAY0_PINIB</name>
<comment type="caution">
    <text evidence="3">The sequence shown here is derived from an EMBL/GenBank/DDBJ whole genome shotgun (WGS) entry which is preliminary data.</text>
</comment>
<dbReference type="EMBL" id="VSWD01000005">
    <property type="protein sequence ID" value="KAK3101293.1"/>
    <property type="molecule type" value="Genomic_DNA"/>
</dbReference>
<feature type="region of interest" description="Disordered" evidence="1">
    <location>
        <begin position="324"/>
        <end position="347"/>
    </location>
</feature>
<evidence type="ECO:0000256" key="1">
    <source>
        <dbReference type="SAM" id="MobiDB-lite"/>
    </source>
</evidence>
<evidence type="ECO:0000256" key="2">
    <source>
        <dbReference type="SAM" id="Phobius"/>
    </source>
</evidence>
<dbReference type="Proteomes" id="UP001186944">
    <property type="component" value="Unassembled WGS sequence"/>
</dbReference>
<evidence type="ECO:0000313" key="3">
    <source>
        <dbReference type="EMBL" id="KAK3101293.1"/>
    </source>
</evidence>